<evidence type="ECO:0000256" key="2">
    <source>
        <dbReference type="ARBA" id="ARBA00013977"/>
    </source>
</evidence>
<feature type="transmembrane region" description="Helical" evidence="6">
    <location>
        <begin position="135"/>
        <end position="151"/>
    </location>
</feature>
<feature type="transmembrane region" description="Helical" evidence="6">
    <location>
        <begin position="110"/>
        <end position="128"/>
    </location>
</feature>
<accession>A0A0V0TPW2</accession>
<dbReference type="GO" id="GO:0016020">
    <property type="term" value="C:membrane"/>
    <property type="evidence" value="ECO:0007669"/>
    <property type="project" value="UniProtKB-SubCell"/>
</dbReference>
<name>A0A0V0TPW2_9BILA</name>
<evidence type="ECO:0000256" key="5">
    <source>
        <dbReference type="ARBA" id="ARBA00023136"/>
    </source>
</evidence>
<sequence>MCAWQMFSIKVLSIASLLAFSILVNMLADHVLFGKYSLALRVVCDEFAHCISSAVLWLVVDWIISLSTWNRRVALSILCGIFASALDLDHIFQADSLTLQAVLDLRTRPLFHITTFTASLNVLLYLLLKNSPRNYLIIFVFLIWFPHQTRDANRRGYTMYPFGTTRPLAKWLYLFILALLCPVLGVALFRLLPSNVSTVNVQTQLPELRYV</sequence>
<keyword evidence="8" id="KW-1185">Reference proteome</keyword>
<evidence type="ECO:0000313" key="7">
    <source>
        <dbReference type="EMBL" id="KRX40992.1"/>
    </source>
</evidence>
<evidence type="ECO:0000256" key="3">
    <source>
        <dbReference type="ARBA" id="ARBA00022692"/>
    </source>
</evidence>
<organism evidence="7 8">
    <name type="scientific">Trichinella murrelli</name>
    <dbReference type="NCBI Taxonomy" id="144512"/>
    <lineage>
        <taxon>Eukaryota</taxon>
        <taxon>Metazoa</taxon>
        <taxon>Ecdysozoa</taxon>
        <taxon>Nematoda</taxon>
        <taxon>Enoplea</taxon>
        <taxon>Dorylaimia</taxon>
        <taxon>Trichinellida</taxon>
        <taxon>Trichinellidae</taxon>
        <taxon>Trichinella</taxon>
    </lineage>
</organism>
<dbReference type="InterPro" id="IPR026572">
    <property type="entry name" value="TMEM267"/>
</dbReference>
<evidence type="ECO:0000256" key="6">
    <source>
        <dbReference type="SAM" id="Phobius"/>
    </source>
</evidence>
<dbReference type="PANTHER" id="PTHR13628">
    <property type="entry name" value="TRANSMEMBRANE PROTEIN 267"/>
    <property type="match status" value="1"/>
</dbReference>
<evidence type="ECO:0000256" key="1">
    <source>
        <dbReference type="ARBA" id="ARBA00004141"/>
    </source>
</evidence>
<keyword evidence="3 6" id="KW-0812">Transmembrane</keyword>
<dbReference type="Proteomes" id="UP000055048">
    <property type="component" value="Unassembled WGS sequence"/>
</dbReference>
<evidence type="ECO:0000256" key="4">
    <source>
        <dbReference type="ARBA" id="ARBA00022989"/>
    </source>
</evidence>
<gene>
    <name evidence="7" type="ORF">T05_9466</name>
</gene>
<comment type="caution">
    <text evidence="7">The sequence shown here is derived from an EMBL/GenBank/DDBJ whole genome shotgun (WGS) entry which is preliminary data.</text>
</comment>
<feature type="transmembrane region" description="Helical" evidence="6">
    <location>
        <begin position="72"/>
        <end position="90"/>
    </location>
</feature>
<comment type="subcellular location">
    <subcellularLocation>
        <location evidence="1">Membrane</location>
        <topology evidence="1">Multi-pass membrane protein</topology>
    </subcellularLocation>
</comment>
<dbReference type="PANTHER" id="PTHR13628:SF1">
    <property type="entry name" value="TRANSMEMBRANE PROTEIN 267"/>
    <property type="match status" value="1"/>
</dbReference>
<protein>
    <recommendedName>
        <fullName evidence="2">Transmembrane protein 267</fullName>
    </recommendedName>
</protein>
<keyword evidence="5 6" id="KW-0472">Membrane</keyword>
<evidence type="ECO:0000313" key="8">
    <source>
        <dbReference type="Proteomes" id="UP000055048"/>
    </source>
</evidence>
<dbReference type="OrthoDB" id="10014558at2759"/>
<feature type="transmembrane region" description="Helical" evidence="6">
    <location>
        <begin position="171"/>
        <end position="192"/>
    </location>
</feature>
<keyword evidence="4 6" id="KW-1133">Transmembrane helix</keyword>
<dbReference type="AlphaFoldDB" id="A0A0V0TPW2"/>
<proteinExistence type="predicted"/>
<reference evidence="7 8" key="1">
    <citation type="submission" date="2015-01" db="EMBL/GenBank/DDBJ databases">
        <title>Evolution of Trichinella species and genotypes.</title>
        <authorList>
            <person name="Korhonen P.K."/>
            <person name="Edoardo P."/>
            <person name="Giuseppe L.R."/>
            <person name="Gasser R.B."/>
        </authorList>
    </citation>
    <scope>NUCLEOTIDE SEQUENCE [LARGE SCALE GENOMIC DNA]</scope>
    <source>
        <strain evidence="7">ISS417</strain>
    </source>
</reference>
<feature type="transmembrane region" description="Helical" evidence="6">
    <location>
        <begin position="38"/>
        <end position="60"/>
    </location>
</feature>
<dbReference type="EMBL" id="JYDJ01000183">
    <property type="protein sequence ID" value="KRX40992.1"/>
    <property type="molecule type" value="Genomic_DNA"/>
</dbReference>